<name>Q9G081_9CAUD</name>
<proteinExistence type="predicted"/>
<organism evidence="1">
    <name type="scientific">Enterobacteria phage H19J</name>
    <dbReference type="NCBI Taxonomy" id="89603"/>
    <lineage>
        <taxon>Viruses</taxon>
        <taxon>Duplodnaviria</taxon>
        <taxon>Heunggongvirae</taxon>
        <taxon>Uroviricota</taxon>
        <taxon>Caudoviricetes</taxon>
        <taxon>Lambdavirus</taxon>
    </lineage>
</organism>
<reference evidence="1" key="1">
    <citation type="submission" date="1998-09" db="EMBL/GenBank/DDBJ databases">
        <title>Chromosomal insertion sites of Shiga toxin 1-converting bacteriophage H19J.</title>
        <authorList>
            <person name="Schmidt H."/>
            <person name="Karch H."/>
        </authorList>
    </citation>
    <scope>NUCLEOTIDE SEQUENCE</scope>
</reference>
<dbReference type="EMBL" id="AJ236875">
    <property type="protein sequence ID" value="CAB38708.1"/>
    <property type="molecule type" value="Genomic_DNA"/>
</dbReference>
<evidence type="ECO:0000313" key="1">
    <source>
        <dbReference type="EMBL" id="CAB38708.1"/>
    </source>
</evidence>
<sequence length="118" mass="12956">MRMPVARIDFHCFHIRLKSVPDKVALRYPVSVRNPSSVDLEIQIECITHDSNKSRSRASQLCLLISSIRSAIAAHSSKLLNAFRSHSAHCFPSSAISLSLPSSSTRSFPTVSAISSFS</sequence>
<accession>Q9G081</accession>
<protein>
    <submittedName>
        <fullName evidence="1">Uncharacterized protein</fullName>
    </submittedName>
</protein>